<dbReference type="GO" id="GO:0015297">
    <property type="term" value="F:antiporter activity"/>
    <property type="evidence" value="ECO:0007669"/>
    <property type="project" value="InterPro"/>
</dbReference>
<feature type="transmembrane region" description="Helical" evidence="7">
    <location>
        <begin position="59"/>
        <end position="78"/>
    </location>
</feature>
<feature type="transmembrane region" description="Helical" evidence="7">
    <location>
        <begin position="385"/>
        <end position="405"/>
    </location>
</feature>
<feature type="transmembrane region" description="Helical" evidence="7">
    <location>
        <begin position="196"/>
        <end position="217"/>
    </location>
</feature>
<dbReference type="PIRSF" id="PIRSF006603">
    <property type="entry name" value="DinF"/>
    <property type="match status" value="1"/>
</dbReference>
<dbReference type="PANTHER" id="PTHR43549:SF3">
    <property type="entry name" value="MULTIDRUG RESISTANCE PROTEIN YPNP-RELATED"/>
    <property type="match status" value="1"/>
</dbReference>
<dbReference type="KEGG" id="ebm:SG0102_27190"/>
<feature type="transmembrane region" description="Helical" evidence="7">
    <location>
        <begin position="411"/>
        <end position="435"/>
    </location>
</feature>
<dbReference type="PANTHER" id="PTHR43549">
    <property type="entry name" value="MULTIDRUG RESISTANCE PROTEIN YPNP-RELATED"/>
    <property type="match status" value="1"/>
</dbReference>
<comment type="subcellular location">
    <subcellularLocation>
        <location evidence="1">Cell membrane</location>
        <topology evidence="1">Multi-pass membrane protein</topology>
    </subcellularLocation>
</comment>
<dbReference type="RefSeq" id="WP_125120482.1">
    <property type="nucleotide sequence ID" value="NZ_AP019309.1"/>
</dbReference>
<dbReference type="Pfam" id="PF01554">
    <property type="entry name" value="MatE"/>
    <property type="match status" value="2"/>
</dbReference>
<evidence type="ECO:0000256" key="5">
    <source>
        <dbReference type="ARBA" id="ARBA00022989"/>
    </source>
</evidence>
<dbReference type="EMBL" id="AP019309">
    <property type="protein sequence ID" value="BBH27785.1"/>
    <property type="molecule type" value="Genomic_DNA"/>
</dbReference>
<dbReference type="FunCoup" id="A0A3G9JHF4">
    <property type="interactions" value="81"/>
</dbReference>
<keyword evidence="9" id="KW-1185">Reference proteome</keyword>
<name>A0A3G9JHF4_9FIRM</name>
<dbReference type="OrthoDB" id="9776324at2"/>
<dbReference type="InterPro" id="IPR002528">
    <property type="entry name" value="MATE_fam"/>
</dbReference>
<feature type="transmembrane region" description="Helical" evidence="7">
    <location>
        <begin position="12"/>
        <end position="33"/>
    </location>
</feature>
<feature type="transmembrane region" description="Helical" evidence="7">
    <location>
        <begin position="315"/>
        <end position="336"/>
    </location>
</feature>
<protein>
    <submittedName>
        <fullName evidence="8">MATE family efflux transporter</fullName>
    </submittedName>
</protein>
<evidence type="ECO:0000256" key="7">
    <source>
        <dbReference type="SAM" id="Phobius"/>
    </source>
</evidence>
<feature type="transmembrane region" description="Helical" evidence="7">
    <location>
        <begin position="140"/>
        <end position="160"/>
    </location>
</feature>
<dbReference type="AlphaFoldDB" id="A0A3G9JHF4"/>
<evidence type="ECO:0000256" key="4">
    <source>
        <dbReference type="ARBA" id="ARBA00022692"/>
    </source>
</evidence>
<dbReference type="NCBIfam" id="TIGR00797">
    <property type="entry name" value="matE"/>
    <property type="match status" value="1"/>
</dbReference>
<proteinExistence type="predicted"/>
<evidence type="ECO:0000256" key="2">
    <source>
        <dbReference type="ARBA" id="ARBA00022448"/>
    </source>
</evidence>
<sequence length="453" mass="50310">MDRSRDLIQGKVFKSILYFSMPLLIGNLFQQLYNTVDSYVVGNYVSSTALAAVGQSTPIINVIVGFFMGLATGAGVVVSQFYGAHDERRLSLSVHTSMALTLLLCIVFTFIGLVSCVPILRFIKSPAAIMPMATTYLKIYFWGISFMLIYNIGAGIQRAVGDSKRPLYDLIASSLVNVVLDLYFVCVLHLGVAGAAYATLIAQGVSALLVMIQLCTTPASYRLDVRKLRIESPILSRVIRIGIPAALQQSVISFSNVYVMSYINHFGTAAVAGYTTYTKIDGFIILPVQSLAMAITTFTGQNYGARKYDRIYKGMYLTIAFNEIISLIFVGMILLFGKDLLRLFTHDQQVIQDGYIMAKVFLIGYLIIPFTNIMSGVLRGVGKSFVPMTILIFCYVFLRQIYLAIVTHFDHALNVVFAGWPITWGICAIILLVYYHKVFHLPLDDEKDFTSLK</sequence>
<keyword evidence="3" id="KW-1003">Cell membrane</keyword>
<dbReference type="GO" id="GO:0005886">
    <property type="term" value="C:plasma membrane"/>
    <property type="evidence" value="ECO:0007669"/>
    <property type="project" value="UniProtKB-SubCell"/>
</dbReference>
<feature type="transmembrane region" description="Helical" evidence="7">
    <location>
        <begin position="167"/>
        <end position="190"/>
    </location>
</feature>
<dbReference type="CDD" id="cd13138">
    <property type="entry name" value="MATE_yoeA_like"/>
    <property type="match status" value="1"/>
</dbReference>
<dbReference type="Proteomes" id="UP000268059">
    <property type="component" value="Chromosome"/>
</dbReference>
<feature type="transmembrane region" description="Helical" evidence="7">
    <location>
        <begin position="356"/>
        <end position="378"/>
    </location>
</feature>
<evidence type="ECO:0000313" key="8">
    <source>
        <dbReference type="EMBL" id="BBH27785.1"/>
    </source>
</evidence>
<gene>
    <name evidence="8" type="ORF">SG0102_27190</name>
</gene>
<dbReference type="GO" id="GO:0042910">
    <property type="term" value="F:xenobiotic transmembrane transporter activity"/>
    <property type="evidence" value="ECO:0007669"/>
    <property type="project" value="InterPro"/>
</dbReference>
<keyword evidence="6 7" id="KW-0472">Membrane</keyword>
<evidence type="ECO:0000256" key="6">
    <source>
        <dbReference type="ARBA" id="ARBA00023136"/>
    </source>
</evidence>
<keyword evidence="4 7" id="KW-0812">Transmembrane</keyword>
<organism evidence="8 9">
    <name type="scientific">Intestinibaculum porci</name>
    <dbReference type="NCBI Taxonomy" id="2487118"/>
    <lineage>
        <taxon>Bacteria</taxon>
        <taxon>Bacillati</taxon>
        <taxon>Bacillota</taxon>
        <taxon>Erysipelotrichia</taxon>
        <taxon>Erysipelotrichales</taxon>
        <taxon>Erysipelotrichaceae</taxon>
        <taxon>Intestinibaculum</taxon>
    </lineage>
</organism>
<reference evidence="8 9" key="1">
    <citation type="submission" date="2018-11" db="EMBL/GenBank/DDBJ databases">
        <title>Novel Erysipelotrichaceae bacterium isolated from small intestine of a swine.</title>
        <authorList>
            <person name="Kim J.S."/>
            <person name="Choe H."/>
            <person name="Lee Y.R."/>
            <person name="Kim K.M."/>
            <person name="Park D.S."/>
        </authorList>
    </citation>
    <scope>NUCLEOTIDE SEQUENCE [LARGE SCALE GENOMIC DNA]</scope>
    <source>
        <strain evidence="8 9">SG0102</strain>
    </source>
</reference>
<keyword evidence="2" id="KW-0813">Transport</keyword>
<dbReference type="InterPro" id="IPR048279">
    <property type="entry name" value="MdtK-like"/>
</dbReference>
<accession>A0A3G9JHF4</accession>
<evidence type="ECO:0000313" key="9">
    <source>
        <dbReference type="Proteomes" id="UP000268059"/>
    </source>
</evidence>
<dbReference type="InParanoid" id="A0A3G9JHF4"/>
<feature type="transmembrane region" description="Helical" evidence="7">
    <location>
        <begin position="99"/>
        <end position="120"/>
    </location>
</feature>
<dbReference type="InterPro" id="IPR052031">
    <property type="entry name" value="Membrane_Transporter-Flippase"/>
</dbReference>
<keyword evidence="5 7" id="KW-1133">Transmembrane helix</keyword>
<evidence type="ECO:0000256" key="1">
    <source>
        <dbReference type="ARBA" id="ARBA00004651"/>
    </source>
</evidence>
<evidence type="ECO:0000256" key="3">
    <source>
        <dbReference type="ARBA" id="ARBA00022475"/>
    </source>
</evidence>
<feature type="transmembrane region" description="Helical" evidence="7">
    <location>
        <begin position="283"/>
        <end position="303"/>
    </location>
</feature>